<dbReference type="AlphaFoldDB" id="A0A517VJ94"/>
<dbReference type="KEGG" id="gax:Pan161_47490"/>
<keyword evidence="2" id="KW-1185">Reference proteome</keyword>
<organism evidence="1 2">
    <name type="scientific">Gimesia algae</name>
    <dbReference type="NCBI Taxonomy" id="2527971"/>
    <lineage>
        <taxon>Bacteria</taxon>
        <taxon>Pseudomonadati</taxon>
        <taxon>Planctomycetota</taxon>
        <taxon>Planctomycetia</taxon>
        <taxon>Planctomycetales</taxon>
        <taxon>Planctomycetaceae</taxon>
        <taxon>Gimesia</taxon>
    </lineage>
</organism>
<dbReference type="RefSeq" id="WP_145231080.1">
    <property type="nucleotide sequence ID" value="NZ_CP036343.1"/>
</dbReference>
<reference evidence="1 2" key="1">
    <citation type="submission" date="2019-02" db="EMBL/GenBank/DDBJ databases">
        <title>Deep-cultivation of Planctomycetes and their phenomic and genomic characterization uncovers novel biology.</title>
        <authorList>
            <person name="Wiegand S."/>
            <person name="Jogler M."/>
            <person name="Boedeker C."/>
            <person name="Pinto D."/>
            <person name="Vollmers J."/>
            <person name="Rivas-Marin E."/>
            <person name="Kohn T."/>
            <person name="Peeters S.H."/>
            <person name="Heuer A."/>
            <person name="Rast P."/>
            <person name="Oberbeckmann S."/>
            <person name="Bunk B."/>
            <person name="Jeske O."/>
            <person name="Meyerdierks A."/>
            <person name="Storesund J.E."/>
            <person name="Kallscheuer N."/>
            <person name="Luecker S."/>
            <person name="Lage O.M."/>
            <person name="Pohl T."/>
            <person name="Merkel B.J."/>
            <person name="Hornburger P."/>
            <person name="Mueller R.-W."/>
            <person name="Bruemmer F."/>
            <person name="Labrenz M."/>
            <person name="Spormann A.M."/>
            <person name="Op den Camp H."/>
            <person name="Overmann J."/>
            <person name="Amann R."/>
            <person name="Jetten M.S.M."/>
            <person name="Mascher T."/>
            <person name="Medema M.H."/>
            <person name="Devos D.P."/>
            <person name="Kaster A.-K."/>
            <person name="Ovreas L."/>
            <person name="Rohde M."/>
            <person name="Galperin M.Y."/>
            <person name="Jogler C."/>
        </authorList>
    </citation>
    <scope>NUCLEOTIDE SEQUENCE [LARGE SCALE GENOMIC DNA]</scope>
    <source>
        <strain evidence="1 2">Pan161</strain>
    </source>
</reference>
<gene>
    <name evidence="1" type="ORF">Pan161_47490</name>
</gene>
<evidence type="ECO:0000313" key="2">
    <source>
        <dbReference type="Proteomes" id="UP000316855"/>
    </source>
</evidence>
<name>A0A517VJ94_9PLAN</name>
<evidence type="ECO:0000313" key="1">
    <source>
        <dbReference type="EMBL" id="QDT93075.1"/>
    </source>
</evidence>
<accession>A0A517VJ94</accession>
<dbReference type="Proteomes" id="UP000316855">
    <property type="component" value="Chromosome"/>
</dbReference>
<dbReference type="OrthoDB" id="1191130at2"/>
<dbReference type="EMBL" id="CP036343">
    <property type="protein sequence ID" value="QDT93075.1"/>
    <property type="molecule type" value="Genomic_DNA"/>
</dbReference>
<proteinExistence type="predicted"/>
<sequence length="114" mass="12862">MKFICRSCKNSLTKDLIDTQVDYCEADGEDLLPEGITNKVEDWSGDNWAINSKDILSMTVTEESSRINGCCDLDGCDGPNLRCGKCNQYVATARYDCWLPRHVIMDSERTELIT</sequence>
<protein>
    <submittedName>
        <fullName evidence="1">Uncharacterized protein</fullName>
    </submittedName>
</protein>